<proteinExistence type="predicted"/>
<name>A0A1V5SFF4_9BACT</name>
<accession>A0A1V5SFF4</accession>
<protein>
    <submittedName>
        <fullName evidence="1">Uncharacterized protein</fullName>
    </submittedName>
</protein>
<gene>
    <name evidence="1" type="ORF">BWY43_00144</name>
</gene>
<organism evidence="1">
    <name type="scientific">candidate division WS2 bacterium ADurb.Bin280</name>
    <dbReference type="NCBI Taxonomy" id="1852829"/>
    <lineage>
        <taxon>Bacteria</taxon>
        <taxon>candidate division WS2</taxon>
    </lineage>
</organism>
<sequence>MLVVILAGCSGEGFTPATVPDDVVVSHPIPAQPDGDVEVIGQQIWEVRGDLPSRPVTLFAVPAEALSLERLSPGRWRLTALSSWQCNVYAEVADQTVWSAHVITTRIQPDKLEIFVQGATRSGDGFYADTRLSSAAPVVLNVSWIDHGATGYPGWPGSPDVPVLWDVPMGVRVNTVGEGARRIEILPTEELRSGDSAILMGDVAGKLFPIVFIRSDGPRVVRIVDGEPSSPILFTVVYDDGHEEVVRRPPSGPAF</sequence>
<evidence type="ECO:0000313" key="1">
    <source>
        <dbReference type="EMBL" id="OQA53217.1"/>
    </source>
</evidence>
<dbReference type="EMBL" id="MWBO01000008">
    <property type="protein sequence ID" value="OQA53217.1"/>
    <property type="molecule type" value="Genomic_DNA"/>
</dbReference>
<dbReference type="AlphaFoldDB" id="A0A1V5SFF4"/>
<reference evidence="1" key="1">
    <citation type="submission" date="2017-02" db="EMBL/GenBank/DDBJ databases">
        <title>Delving into the versatile metabolic prowess of the omnipresent phylum Bacteroidetes.</title>
        <authorList>
            <person name="Nobu M.K."/>
            <person name="Mei R."/>
            <person name="Narihiro T."/>
            <person name="Kuroda K."/>
            <person name="Liu W.-T."/>
        </authorList>
    </citation>
    <scope>NUCLEOTIDE SEQUENCE</scope>
    <source>
        <strain evidence="1">ADurb.Bin280</strain>
    </source>
</reference>
<dbReference type="Proteomes" id="UP000485367">
    <property type="component" value="Unassembled WGS sequence"/>
</dbReference>
<comment type="caution">
    <text evidence="1">The sequence shown here is derived from an EMBL/GenBank/DDBJ whole genome shotgun (WGS) entry which is preliminary data.</text>
</comment>